<evidence type="ECO:0000256" key="1">
    <source>
        <dbReference type="ARBA" id="ARBA00022679"/>
    </source>
</evidence>
<accession>A0ABY0A1N5</accession>
<proteinExistence type="predicted"/>
<keyword evidence="1" id="KW-0808">Transferase</keyword>
<dbReference type="Gene3D" id="3.40.50.1370">
    <property type="entry name" value="Aspartate/ornithine carbamoyltransferase"/>
    <property type="match status" value="2"/>
</dbReference>
<dbReference type="Pfam" id="PF02729">
    <property type="entry name" value="OTCace_N"/>
    <property type="match status" value="1"/>
</dbReference>
<name>A0ABY0A1N5_9BURK</name>
<evidence type="ECO:0000259" key="2">
    <source>
        <dbReference type="Pfam" id="PF02729"/>
    </source>
</evidence>
<evidence type="ECO:0000313" key="4">
    <source>
        <dbReference type="Proteomes" id="UP000271137"/>
    </source>
</evidence>
<reference evidence="3 4" key="1">
    <citation type="submission" date="2018-12" db="EMBL/GenBank/DDBJ databases">
        <title>The genome sequences of strain 502.</title>
        <authorList>
            <person name="Gao J."/>
            <person name="Sun J."/>
        </authorList>
    </citation>
    <scope>NUCLEOTIDE SEQUENCE [LARGE SCALE GENOMIC DNA]</scope>
    <source>
        <strain evidence="3 4">502</strain>
    </source>
</reference>
<dbReference type="SUPFAM" id="SSF53671">
    <property type="entry name" value="Aspartate/ornithine carbamoyltransferase"/>
    <property type="match status" value="1"/>
</dbReference>
<gene>
    <name evidence="3" type="ORF">EJO66_22565</name>
</gene>
<comment type="caution">
    <text evidence="3">The sequence shown here is derived from an EMBL/GenBank/DDBJ whole genome shotgun (WGS) entry which is preliminary data.</text>
</comment>
<protein>
    <recommendedName>
        <fullName evidence="2">Aspartate/ornithine carbamoyltransferase carbamoyl-P binding domain-containing protein</fullName>
    </recommendedName>
</protein>
<dbReference type="EMBL" id="RXFQ01000014">
    <property type="protein sequence ID" value="RSZ32034.1"/>
    <property type="molecule type" value="Genomic_DNA"/>
</dbReference>
<keyword evidence="4" id="KW-1185">Reference proteome</keyword>
<feature type="domain" description="Aspartate/ornithine carbamoyltransferase carbamoyl-P binding" evidence="2">
    <location>
        <begin position="20"/>
        <end position="153"/>
    </location>
</feature>
<dbReference type="InterPro" id="IPR006132">
    <property type="entry name" value="Asp/Orn_carbamoyltranf_P-bd"/>
</dbReference>
<dbReference type="InterPro" id="IPR036901">
    <property type="entry name" value="Asp/Orn_carbamoylTrfase_sf"/>
</dbReference>
<sequence>MMMHSTLPCLNSPGLRPDGFLSDDLSAVLELACRLKAASLAGRTGDRPLAGKNIALLRLGPGDAEMSVLHRAALDLGARVAHVRLGPPIDPGGTQFRHLSQMLGRLYDAIDCSSLTPAEVRQIEQHAGVPVYDDLEGIDHPAWVLADLMTLREHGCAIGPDARIDFLGEHAAEHSENHRFALQAMLLTTMGGT</sequence>
<dbReference type="Proteomes" id="UP000271137">
    <property type="component" value="Unassembled WGS sequence"/>
</dbReference>
<evidence type="ECO:0000313" key="3">
    <source>
        <dbReference type="EMBL" id="RSZ32034.1"/>
    </source>
</evidence>
<organism evidence="3 4">
    <name type="scientific">Variovorax beijingensis</name>
    <dbReference type="NCBI Taxonomy" id="2496117"/>
    <lineage>
        <taxon>Bacteria</taxon>
        <taxon>Pseudomonadati</taxon>
        <taxon>Pseudomonadota</taxon>
        <taxon>Betaproteobacteria</taxon>
        <taxon>Burkholderiales</taxon>
        <taxon>Comamonadaceae</taxon>
        <taxon>Variovorax</taxon>
    </lineage>
</organism>